<reference evidence="4" key="1">
    <citation type="submission" date="2020-01" db="EMBL/GenBank/DDBJ databases">
        <title>Identification and distribution of gene clusters putatively required for synthesis of sphingolipid metabolism inhibitors in phylogenetically diverse species of the filamentous fungus Fusarium.</title>
        <authorList>
            <person name="Kim H.-S."/>
            <person name="Busman M."/>
            <person name="Brown D.W."/>
            <person name="Divon H."/>
            <person name="Uhlig S."/>
            <person name="Proctor R.H."/>
        </authorList>
    </citation>
    <scope>NUCLEOTIDE SEQUENCE</scope>
    <source>
        <strain evidence="4">NRRL 53441</strain>
    </source>
</reference>
<gene>
    <name evidence="4" type="ORF">F53441_3070</name>
</gene>
<dbReference type="PROSITE" id="PS50048">
    <property type="entry name" value="ZN2_CY6_FUNGAL_2"/>
    <property type="match status" value="1"/>
</dbReference>
<protein>
    <recommendedName>
        <fullName evidence="3">Zn(2)-C6 fungal-type domain-containing protein</fullName>
    </recommendedName>
</protein>
<organism evidence="4 5">
    <name type="scientific">Fusarium austroafricanum</name>
    <dbReference type="NCBI Taxonomy" id="2364996"/>
    <lineage>
        <taxon>Eukaryota</taxon>
        <taxon>Fungi</taxon>
        <taxon>Dikarya</taxon>
        <taxon>Ascomycota</taxon>
        <taxon>Pezizomycotina</taxon>
        <taxon>Sordariomycetes</taxon>
        <taxon>Hypocreomycetidae</taxon>
        <taxon>Hypocreales</taxon>
        <taxon>Nectriaceae</taxon>
        <taxon>Fusarium</taxon>
        <taxon>Fusarium concolor species complex</taxon>
    </lineage>
</organism>
<dbReference type="GO" id="GO:0005634">
    <property type="term" value="C:nucleus"/>
    <property type="evidence" value="ECO:0007669"/>
    <property type="project" value="UniProtKB-SubCell"/>
</dbReference>
<dbReference type="PANTHER" id="PTHR31001:SF49">
    <property type="entry name" value="ZN(II)2CYS6 TRANSCRIPTION FACTOR (EUROFUNG)"/>
    <property type="match status" value="1"/>
</dbReference>
<dbReference type="Gene3D" id="4.10.240.10">
    <property type="entry name" value="Zn(2)-C6 fungal-type DNA-binding domain"/>
    <property type="match status" value="1"/>
</dbReference>
<feature type="domain" description="Zn(2)-C6 fungal-type" evidence="3">
    <location>
        <begin position="32"/>
        <end position="63"/>
    </location>
</feature>
<dbReference type="Proteomes" id="UP000605986">
    <property type="component" value="Unassembled WGS sequence"/>
</dbReference>
<keyword evidence="2" id="KW-0539">Nucleus</keyword>
<evidence type="ECO:0000259" key="3">
    <source>
        <dbReference type="PROSITE" id="PS50048"/>
    </source>
</evidence>
<name>A0A8H4P290_9HYPO</name>
<dbReference type="CDD" id="cd12148">
    <property type="entry name" value="fungal_TF_MHR"/>
    <property type="match status" value="1"/>
</dbReference>
<dbReference type="PROSITE" id="PS00463">
    <property type="entry name" value="ZN2_CY6_FUNGAL_1"/>
    <property type="match status" value="1"/>
</dbReference>
<dbReference type="SUPFAM" id="SSF57701">
    <property type="entry name" value="Zn2/Cys6 DNA-binding domain"/>
    <property type="match status" value="1"/>
</dbReference>
<evidence type="ECO:0000256" key="2">
    <source>
        <dbReference type="ARBA" id="ARBA00023242"/>
    </source>
</evidence>
<dbReference type="EMBL" id="JAADJG010000125">
    <property type="protein sequence ID" value="KAF4454443.1"/>
    <property type="molecule type" value="Genomic_DNA"/>
</dbReference>
<dbReference type="OrthoDB" id="187139at2759"/>
<accession>A0A8H4P290</accession>
<evidence type="ECO:0000256" key="1">
    <source>
        <dbReference type="ARBA" id="ARBA00004123"/>
    </source>
</evidence>
<evidence type="ECO:0000313" key="4">
    <source>
        <dbReference type="EMBL" id="KAF4454443.1"/>
    </source>
</evidence>
<comment type="caution">
    <text evidence="4">The sequence shown here is derived from an EMBL/GenBank/DDBJ whole genome shotgun (WGS) entry which is preliminary data.</text>
</comment>
<dbReference type="CDD" id="cd00067">
    <property type="entry name" value="GAL4"/>
    <property type="match status" value="1"/>
</dbReference>
<dbReference type="InterPro" id="IPR050613">
    <property type="entry name" value="Sec_Metabolite_Reg"/>
</dbReference>
<dbReference type="InterPro" id="IPR036864">
    <property type="entry name" value="Zn2-C6_fun-type_DNA-bd_sf"/>
</dbReference>
<dbReference type="GO" id="GO:0000981">
    <property type="term" value="F:DNA-binding transcription factor activity, RNA polymerase II-specific"/>
    <property type="evidence" value="ECO:0007669"/>
    <property type="project" value="InterPro"/>
</dbReference>
<dbReference type="Pfam" id="PF00172">
    <property type="entry name" value="Zn_clus"/>
    <property type="match status" value="1"/>
</dbReference>
<dbReference type="GO" id="GO:0008270">
    <property type="term" value="F:zinc ion binding"/>
    <property type="evidence" value="ECO:0007669"/>
    <property type="project" value="InterPro"/>
</dbReference>
<keyword evidence="5" id="KW-1185">Reference proteome</keyword>
<comment type="subcellular location">
    <subcellularLocation>
        <location evidence="1">Nucleus</location>
    </subcellularLocation>
</comment>
<dbReference type="AlphaFoldDB" id="A0A8H4P290"/>
<proteinExistence type="predicted"/>
<dbReference type="InterPro" id="IPR001138">
    <property type="entry name" value="Zn2Cys6_DnaBD"/>
</dbReference>
<dbReference type="SMART" id="SM00066">
    <property type="entry name" value="GAL4"/>
    <property type="match status" value="1"/>
</dbReference>
<dbReference type="PANTHER" id="PTHR31001">
    <property type="entry name" value="UNCHARACTERIZED TRANSCRIPTIONAL REGULATORY PROTEIN"/>
    <property type="match status" value="1"/>
</dbReference>
<evidence type="ECO:0000313" key="5">
    <source>
        <dbReference type="Proteomes" id="UP000605986"/>
    </source>
</evidence>
<sequence>MPEMTHQDLSSRLITFRASRPQRIKRNRPSISCSACRARKQKCDRQQPCSRCTRRGVADSCHFEPVARHPTSPLASGDEGRVQSELRKMHGLLQSLITQGDQDPTGIPRDKLVESMDRIQEAIADETNCSAATSSPTQQPPDLIFGYLSNATSADIMAALPSRQDTDRIIATYFKARPITVPFIHTHQFRRQYEAFWDDPVSANLLWVSIMFSILAISTGIPGSEPASNSGSYDASSFIDISARCLVSGKYNKATEFSVEALMIHLHARSCHPEDQTVDLAQLHSLTTVTPFESEMRRRVWYSIQHYDLQLALESGLPPLIYEGSYTTGSPIFATDDDFDEGTEIILPRPITEAQPIMTYVFISQLIPVLRNIVCHALGFKTCTYRDTILLKTQLEAWYASIPACLRVRSIKDTSFTDPNHTVIQRISLELVYKTAVTLLYRPFLNAISLDDSECQTALDICRQNALKSIAVYIEVDCEMQKGGRLHDDHHITPSLPINDFLITTIMSPIQFFGCPNMPPVSRNYAIKTLETAVQLWSARSYVSERALENSRLLRFALADIYMASPSLYRNPDPVLSLSHFGDSEQSQQIDFVLQSLGSAESRSEEDSLGSVGWNNTSTVDWYPMNLLLEEPDRAITEETFLGT</sequence>